<dbReference type="Proteomes" id="UP000472267">
    <property type="component" value="Chromosome 7"/>
</dbReference>
<dbReference type="AlphaFoldDB" id="A0A672J466"/>
<evidence type="ECO:0000313" key="5">
    <source>
        <dbReference type="Proteomes" id="UP000472267"/>
    </source>
</evidence>
<keyword evidence="2" id="KW-0732">Signal</keyword>
<reference evidence="4" key="3">
    <citation type="submission" date="2025-09" db="UniProtKB">
        <authorList>
            <consortium name="Ensembl"/>
        </authorList>
    </citation>
    <scope>IDENTIFICATION</scope>
</reference>
<dbReference type="CDD" id="cd22593">
    <property type="entry name" value="Kunitz_conkunitzin"/>
    <property type="match status" value="1"/>
</dbReference>
<feature type="chain" id="PRO_5025521965" description="BPTI/Kunitz inhibitor domain-containing protein" evidence="2">
    <location>
        <begin position="19"/>
        <end position="167"/>
    </location>
</feature>
<evidence type="ECO:0000256" key="2">
    <source>
        <dbReference type="SAM" id="SignalP"/>
    </source>
</evidence>
<dbReference type="Pfam" id="PF00014">
    <property type="entry name" value="Kunitz_BPTI"/>
    <property type="match status" value="2"/>
</dbReference>
<name>A0A672J466_SALFA</name>
<feature type="domain" description="BPTI/Kunitz inhibitor" evidence="3">
    <location>
        <begin position="21"/>
        <end position="71"/>
    </location>
</feature>
<evidence type="ECO:0000259" key="3">
    <source>
        <dbReference type="PROSITE" id="PS50279"/>
    </source>
</evidence>
<dbReference type="Ensembl" id="ENSSFAT00005049462.1">
    <property type="protein sequence ID" value="ENSSFAP00005047855.1"/>
    <property type="gene ID" value="ENSSFAG00005023255.1"/>
</dbReference>
<reference evidence="4" key="1">
    <citation type="submission" date="2019-06" db="EMBL/GenBank/DDBJ databases">
        <authorList>
            <consortium name="Wellcome Sanger Institute Data Sharing"/>
        </authorList>
    </citation>
    <scope>NUCLEOTIDE SEQUENCE [LARGE SCALE GENOMIC DNA]</scope>
</reference>
<dbReference type="InterPro" id="IPR020901">
    <property type="entry name" value="Prtase_inh_Kunz-CS"/>
</dbReference>
<evidence type="ECO:0000313" key="4">
    <source>
        <dbReference type="Ensembl" id="ENSSFAP00005047855.1"/>
    </source>
</evidence>
<proteinExistence type="predicted"/>
<evidence type="ECO:0000256" key="1">
    <source>
        <dbReference type="ARBA" id="ARBA00023157"/>
    </source>
</evidence>
<dbReference type="InterPro" id="IPR002223">
    <property type="entry name" value="Kunitz_BPTI"/>
</dbReference>
<dbReference type="OMA" id="NESHTRY"/>
<dbReference type="SMART" id="SM00131">
    <property type="entry name" value="KU"/>
    <property type="match status" value="2"/>
</dbReference>
<dbReference type="SUPFAM" id="SSF57362">
    <property type="entry name" value="BPTI-like"/>
    <property type="match status" value="2"/>
</dbReference>
<dbReference type="Gene3D" id="4.10.410.10">
    <property type="entry name" value="Pancreatic trypsin inhibitor Kunitz domain"/>
    <property type="match status" value="2"/>
</dbReference>
<dbReference type="PRINTS" id="PR00759">
    <property type="entry name" value="BASICPTASE"/>
</dbReference>
<dbReference type="GO" id="GO:0005615">
    <property type="term" value="C:extracellular space"/>
    <property type="evidence" value="ECO:0007669"/>
    <property type="project" value="TreeGrafter"/>
</dbReference>
<protein>
    <recommendedName>
        <fullName evidence="3">BPTI/Kunitz inhibitor domain-containing protein</fullName>
    </recommendedName>
</protein>
<feature type="domain" description="BPTI/Kunitz inhibitor" evidence="3">
    <location>
        <begin position="86"/>
        <end position="136"/>
    </location>
</feature>
<dbReference type="GO" id="GO:0004867">
    <property type="term" value="F:serine-type endopeptidase inhibitor activity"/>
    <property type="evidence" value="ECO:0007669"/>
    <property type="project" value="InterPro"/>
</dbReference>
<keyword evidence="5" id="KW-1185">Reference proteome</keyword>
<accession>A0A672J466</accession>
<dbReference type="PANTHER" id="PTHR10083:SF373">
    <property type="entry name" value="SERINE PEPTIDASE INHIBITOR, KUNITZ TYPE, 2"/>
    <property type="match status" value="1"/>
</dbReference>
<dbReference type="PROSITE" id="PS50279">
    <property type="entry name" value="BPTI_KUNITZ_2"/>
    <property type="match status" value="2"/>
</dbReference>
<sequence>TIYTFMHCIAVGLAVSTAYFCLLKPDMGEGTKFHYAVYYDPSTDQCSPFHYKGEKGNANRFEHERECIRNCSDNSWATQKEDAKACTLKKMVGGCDGSFLRYYYDPIHDKCKKFLYSGCLGNGNRFFDSGSCNNTCVGIHGEHIFPLSAHRHRYVWFIHTSLQVVIR</sequence>
<organism evidence="4 5">
    <name type="scientific">Salarias fasciatus</name>
    <name type="common">Jewelled blenny</name>
    <name type="synonym">Blennius fasciatus</name>
    <dbReference type="NCBI Taxonomy" id="181472"/>
    <lineage>
        <taxon>Eukaryota</taxon>
        <taxon>Metazoa</taxon>
        <taxon>Chordata</taxon>
        <taxon>Craniata</taxon>
        <taxon>Vertebrata</taxon>
        <taxon>Euteleostomi</taxon>
        <taxon>Actinopterygii</taxon>
        <taxon>Neopterygii</taxon>
        <taxon>Teleostei</taxon>
        <taxon>Neoteleostei</taxon>
        <taxon>Acanthomorphata</taxon>
        <taxon>Ovalentaria</taxon>
        <taxon>Blenniimorphae</taxon>
        <taxon>Blenniiformes</taxon>
        <taxon>Blennioidei</taxon>
        <taxon>Blenniidae</taxon>
        <taxon>Salariinae</taxon>
        <taxon>Salarias</taxon>
    </lineage>
</organism>
<dbReference type="PANTHER" id="PTHR10083">
    <property type="entry name" value="KUNITZ-TYPE PROTEASE INHIBITOR-RELATED"/>
    <property type="match status" value="1"/>
</dbReference>
<feature type="signal peptide" evidence="2">
    <location>
        <begin position="1"/>
        <end position="18"/>
    </location>
</feature>
<reference evidence="4" key="2">
    <citation type="submission" date="2025-08" db="UniProtKB">
        <authorList>
            <consortium name="Ensembl"/>
        </authorList>
    </citation>
    <scope>IDENTIFICATION</scope>
</reference>
<keyword evidence="1" id="KW-1015">Disulfide bond</keyword>
<dbReference type="InParanoid" id="A0A672J466"/>
<dbReference type="PROSITE" id="PS00280">
    <property type="entry name" value="BPTI_KUNITZ_1"/>
    <property type="match status" value="1"/>
</dbReference>
<dbReference type="InterPro" id="IPR050098">
    <property type="entry name" value="TFPI/VKTCI-like"/>
</dbReference>
<dbReference type="InterPro" id="IPR036880">
    <property type="entry name" value="Kunitz_BPTI_sf"/>
</dbReference>